<organism evidence="1 2">
    <name type="scientific">Streptomyces albireticuli</name>
    <dbReference type="NCBI Taxonomy" id="1940"/>
    <lineage>
        <taxon>Bacteria</taxon>
        <taxon>Bacillati</taxon>
        <taxon>Actinomycetota</taxon>
        <taxon>Actinomycetes</taxon>
        <taxon>Kitasatosporales</taxon>
        <taxon>Streptomycetaceae</taxon>
        <taxon>Streptomyces</taxon>
    </lineage>
</organism>
<dbReference type="InterPro" id="IPR028978">
    <property type="entry name" value="Chorismate_lyase_/UTRA_dom_sf"/>
</dbReference>
<evidence type="ECO:0000313" key="1">
    <source>
        <dbReference type="EMBL" id="PAU48384.1"/>
    </source>
</evidence>
<sequence length="244" mass="25993">MVVPLTDAQWAQIEPLSLDRASHGAGIDSPVGTATAQVALSGEHAMRHPTAPADTRDGFPAGDLPGFRSPVTRILLASDGLTTVLLQALTRSALTPQVDGIEMTPGQHVEATARGLLRLATDDVCLVRRSRLVSRTGEVVSANIVTARAGQDARIDAAMRDRTRPIGFAFAAAGLPMNRRISRIGLTSWPQAPDTPCAFKAYTLNADDRPWAYIRELFSPRIVPPATRAEPGMRTEAAAAGERA</sequence>
<keyword evidence="2" id="KW-1185">Reference proteome</keyword>
<dbReference type="Gene3D" id="3.40.1410.10">
    <property type="entry name" value="Chorismate lyase-like"/>
    <property type="match status" value="1"/>
</dbReference>
<evidence type="ECO:0000313" key="2">
    <source>
        <dbReference type="Proteomes" id="UP000218944"/>
    </source>
</evidence>
<gene>
    <name evidence="1" type="ORF">CK936_13580</name>
</gene>
<reference evidence="1 2" key="1">
    <citation type="submission" date="2017-08" db="EMBL/GenBank/DDBJ databases">
        <title>Genome sequence of Streptomyces albireticuli NRRL B-1670.</title>
        <authorList>
            <person name="Graham D.E."/>
            <person name="Mahan K.M."/>
            <person name="Klingeman D.M."/>
            <person name="Hettich R.L."/>
            <person name="Parry R.J."/>
            <person name="Spain J.C."/>
        </authorList>
    </citation>
    <scope>NUCLEOTIDE SEQUENCE [LARGE SCALE GENOMIC DNA]</scope>
    <source>
        <strain evidence="1 2">NRRL B-1670</strain>
    </source>
</reference>
<protein>
    <submittedName>
        <fullName evidence="1">Uncharacterized protein</fullName>
    </submittedName>
</protein>
<accession>A0A2A2DA46</accession>
<dbReference type="EMBL" id="NSJV01000256">
    <property type="protein sequence ID" value="PAU48384.1"/>
    <property type="molecule type" value="Genomic_DNA"/>
</dbReference>
<dbReference type="SUPFAM" id="SSF64288">
    <property type="entry name" value="Chorismate lyase-like"/>
    <property type="match status" value="1"/>
</dbReference>
<comment type="caution">
    <text evidence="1">The sequence shown here is derived from an EMBL/GenBank/DDBJ whole genome shotgun (WGS) entry which is preliminary data.</text>
</comment>
<dbReference type="Proteomes" id="UP000218944">
    <property type="component" value="Unassembled WGS sequence"/>
</dbReference>
<proteinExistence type="predicted"/>
<name>A0A2A2DA46_9ACTN</name>
<dbReference type="AlphaFoldDB" id="A0A2A2DA46"/>